<feature type="region of interest" description="Disordered" evidence="1">
    <location>
        <begin position="26"/>
        <end position="65"/>
    </location>
</feature>
<gene>
    <name evidence="2" type="ORF">BDV98DRAFT_558887</name>
</gene>
<feature type="compositionally biased region" description="Low complexity" evidence="1">
    <location>
        <begin position="128"/>
        <end position="140"/>
    </location>
</feature>
<evidence type="ECO:0000313" key="3">
    <source>
        <dbReference type="Proteomes" id="UP000305067"/>
    </source>
</evidence>
<feature type="region of interest" description="Disordered" evidence="1">
    <location>
        <begin position="286"/>
        <end position="362"/>
    </location>
</feature>
<reference evidence="2 3" key="1">
    <citation type="journal article" date="2019" name="Nat. Ecol. Evol.">
        <title>Megaphylogeny resolves global patterns of mushroom evolution.</title>
        <authorList>
            <person name="Varga T."/>
            <person name="Krizsan K."/>
            <person name="Foldi C."/>
            <person name="Dima B."/>
            <person name="Sanchez-Garcia M."/>
            <person name="Sanchez-Ramirez S."/>
            <person name="Szollosi G.J."/>
            <person name="Szarkandi J.G."/>
            <person name="Papp V."/>
            <person name="Albert L."/>
            <person name="Andreopoulos W."/>
            <person name="Angelini C."/>
            <person name="Antonin V."/>
            <person name="Barry K.W."/>
            <person name="Bougher N.L."/>
            <person name="Buchanan P."/>
            <person name="Buyck B."/>
            <person name="Bense V."/>
            <person name="Catcheside P."/>
            <person name="Chovatia M."/>
            <person name="Cooper J."/>
            <person name="Damon W."/>
            <person name="Desjardin D."/>
            <person name="Finy P."/>
            <person name="Geml J."/>
            <person name="Haridas S."/>
            <person name="Hughes K."/>
            <person name="Justo A."/>
            <person name="Karasinski D."/>
            <person name="Kautmanova I."/>
            <person name="Kiss B."/>
            <person name="Kocsube S."/>
            <person name="Kotiranta H."/>
            <person name="LaButti K.M."/>
            <person name="Lechner B.E."/>
            <person name="Liimatainen K."/>
            <person name="Lipzen A."/>
            <person name="Lukacs Z."/>
            <person name="Mihaltcheva S."/>
            <person name="Morgado L.N."/>
            <person name="Niskanen T."/>
            <person name="Noordeloos M.E."/>
            <person name="Ohm R.A."/>
            <person name="Ortiz-Santana B."/>
            <person name="Ovrebo C."/>
            <person name="Racz N."/>
            <person name="Riley R."/>
            <person name="Savchenko A."/>
            <person name="Shiryaev A."/>
            <person name="Soop K."/>
            <person name="Spirin V."/>
            <person name="Szebenyi C."/>
            <person name="Tomsovsky M."/>
            <person name="Tulloss R.E."/>
            <person name="Uehling J."/>
            <person name="Grigoriev I.V."/>
            <person name="Vagvolgyi C."/>
            <person name="Papp T."/>
            <person name="Martin F.M."/>
            <person name="Miettinen O."/>
            <person name="Hibbett D.S."/>
            <person name="Nagy L.G."/>
        </authorList>
    </citation>
    <scope>NUCLEOTIDE SEQUENCE [LARGE SCALE GENOMIC DNA]</scope>
    <source>
        <strain evidence="2 3">CBS 309.79</strain>
    </source>
</reference>
<dbReference type="Proteomes" id="UP000305067">
    <property type="component" value="Unassembled WGS sequence"/>
</dbReference>
<accession>A0A5C3R563</accession>
<dbReference type="AlphaFoldDB" id="A0A5C3R563"/>
<organism evidence="2 3">
    <name type="scientific">Pterulicium gracile</name>
    <dbReference type="NCBI Taxonomy" id="1884261"/>
    <lineage>
        <taxon>Eukaryota</taxon>
        <taxon>Fungi</taxon>
        <taxon>Dikarya</taxon>
        <taxon>Basidiomycota</taxon>
        <taxon>Agaricomycotina</taxon>
        <taxon>Agaricomycetes</taxon>
        <taxon>Agaricomycetidae</taxon>
        <taxon>Agaricales</taxon>
        <taxon>Pleurotineae</taxon>
        <taxon>Pterulaceae</taxon>
        <taxon>Pterulicium</taxon>
    </lineage>
</organism>
<feature type="compositionally biased region" description="Low complexity" evidence="1">
    <location>
        <begin position="532"/>
        <end position="541"/>
    </location>
</feature>
<feature type="compositionally biased region" description="Polar residues" evidence="1">
    <location>
        <begin position="343"/>
        <end position="355"/>
    </location>
</feature>
<proteinExistence type="predicted"/>
<feature type="compositionally biased region" description="Polar residues" evidence="1">
    <location>
        <begin position="222"/>
        <end position="258"/>
    </location>
</feature>
<feature type="region of interest" description="Disordered" evidence="1">
    <location>
        <begin position="532"/>
        <end position="576"/>
    </location>
</feature>
<keyword evidence="3" id="KW-1185">Reference proteome</keyword>
<feature type="region of interest" description="Disordered" evidence="1">
    <location>
        <begin position="121"/>
        <end position="148"/>
    </location>
</feature>
<dbReference type="OrthoDB" id="354769at2759"/>
<dbReference type="EMBL" id="ML178815">
    <property type="protein sequence ID" value="TFL06134.1"/>
    <property type="molecule type" value="Genomic_DNA"/>
</dbReference>
<feature type="compositionally biased region" description="Low complexity" evidence="1">
    <location>
        <begin position="206"/>
        <end position="221"/>
    </location>
</feature>
<name>A0A5C3R563_9AGAR</name>
<sequence>METTYQWTQPRSLRIATNLEAALKHEEERVSDCANQPLRGARRTGSGGERNGLPAPPRGHRTPRVKNLGIQVEDLTLSGRSAPKFAVVTTPRPMQQQLQPKRSPRNPYVNKAPGAIPFLAPREGSANSMSTMDSDTSSSSFIRSSTEEDYTARISISSMAYVSSSVEGNDLYYRPSSRQSFLDFSPTSPTGPEVSHASMPRTAPWSSSSRSSLSSSPSSRSGFASQNRSTEAPESLQRPASPSSSNNIGVTTNYLQPNERSELVRRSKKLAHMFGTPPAAAHLQLEQSARRQPPAANGPCPPSSFLLHSDSRTRLASRRHSTPLTPSHRLDFNYMAGEDDGNASRSNSGKRSVTGRSGAHRPNCESFIFLSDEEDDGVAVKKLPQQSTEFGDKHKLEEEEADPEEERRRMREKIAKLHRFLGSRVPTNLILGVDEGSSSPPLPPISPRGMGPSQDIPERPQWMRRRRNSSEAILSGWSDDVDRSQEQLDDREKAMNVRRAHKMEKMFGVAPPQNLYHTRKSPSIILPVSAAPSSPSPIIMRPEPPSKGKVKRPGTSESSQGLLLTRERTTSTSLVPSESGHDLYYHYQHSLTQLTGIIDRADTESLAQLDEYLHSNHSPTPSATPVQEFTRPDRRLSNASSLRSERRHSLPPSITNTILEEPLSPDMVDFQARRRKAAKLTRFFGEDFMVLLTKVLGSIEQSVEEETNRGALNPDQATELLHKLRSLRSKK</sequence>
<evidence type="ECO:0000256" key="1">
    <source>
        <dbReference type="SAM" id="MobiDB-lite"/>
    </source>
</evidence>
<feature type="region of interest" description="Disordered" evidence="1">
    <location>
        <begin position="385"/>
        <end position="407"/>
    </location>
</feature>
<feature type="region of interest" description="Disordered" evidence="1">
    <location>
        <begin position="183"/>
        <end position="260"/>
    </location>
</feature>
<feature type="region of interest" description="Disordered" evidence="1">
    <location>
        <begin position="434"/>
        <end position="458"/>
    </location>
</feature>
<evidence type="ECO:0000313" key="2">
    <source>
        <dbReference type="EMBL" id="TFL06134.1"/>
    </source>
</evidence>
<protein>
    <submittedName>
        <fullName evidence="2">Uncharacterized protein</fullName>
    </submittedName>
</protein>